<gene>
    <name evidence="2" type="ORF">A2876_00345</name>
</gene>
<sequence>MSSVDYSRILKRSWQLSWKNKWLWVYGLILAIFGGSGGSGGGAGFSSSDFKELINSRPLPDTSEPASQVLGMATNAIADWFKSVPLSIWLILAIGLILLLTIGFTVGLIIRAWAKAALISALHQADSDQSVNLVSTSPSGLTSLKSLIIYGILVSLIALAGVLVLLSLGSAALVLKDSLSQLVIAVFLVALVLSFLFFMILLGFTNIYAERLIVLKNFSPWAAWKTGLNFAYHKFFPTLTMGIVDRSVGCSVGCLGTLIMGLFLGLPAYLLLTPSFKNGFHWPSPPNLVAIVLLFLIFIHLNLLLQAIFTVFNFSNWNLFVKEMETEEKSL</sequence>
<evidence type="ECO:0000313" key="3">
    <source>
        <dbReference type="Proteomes" id="UP000178176"/>
    </source>
</evidence>
<keyword evidence="1" id="KW-0472">Membrane</keyword>
<reference evidence="2 3" key="1">
    <citation type="journal article" date="2016" name="Nat. Commun.">
        <title>Thousands of microbial genomes shed light on interconnected biogeochemical processes in an aquifer system.</title>
        <authorList>
            <person name="Anantharaman K."/>
            <person name="Brown C.T."/>
            <person name="Hug L.A."/>
            <person name="Sharon I."/>
            <person name="Castelle C.J."/>
            <person name="Probst A.J."/>
            <person name="Thomas B.C."/>
            <person name="Singh A."/>
            <person name="Wilkins M.J."/>
            <person name="Karaoz U."/>
            <person name="Brodie E.L."/>
            <person name="Williams K.H."/>
            <person name="Hubbard S.S."/>
            <person name="Banfield J.F."/>
        </authorList>
    </citation>
    <scope>NUCLEOTIDE SEQUENCE [LARGE SCALE GENOMIC DNA]</scope>
</reference>
<dbReference type="EMBL" id="MEXH01000002">
    <property type="protein sequence ID" value="OGC92987.1"/>
    <property type="molecule type" value="Genomic_DNA"/>
</dbReference>
<evidence type="ECO:0000313" key="2">
    <source>
        <dbReference type="EMBL" id="OGC92987.1"/>
    </source>
</evidence>
<proteinExistence type="predicted"/>
<feature type="transmembrane region" description="Helical" evidence="1">
    <location>
        <begin position="21"/>
        <end position="45"/>
    </location>
</feature>
<feature type="transmembrane region" description="Helical" evidence="1">
    <location>
        <begin position="88"/>
        <end position="110"/>
    </location>
</feature>
<evidence type="ECO:0000256" key="1">
    <source>
        <dbReference type="SAM" id="Phobius"/>
    </source>
</evidence>
<protein>
    <recommendedName>
        <fullName evidence="4">DUF4013 domain-containing protein</fullName>
    </recommendedName>
</protein>
<evidence type="ECO:0008006" key="4">
    <source>
        <dbReference type="Google" id="ProtNLM"/>
    </source>
</evidence>
<keyword evidence="1" id="KW-1133">Transmembrane helix</keyword>
<feature type="transmembrane region" description="Helical" evidence="1">
    <location>
        <begin position="290"/>
        <end position="314"/>
    </location>
</feature>
<accession>A0A1F4YGA7</accession>
<feature type="transmembrane region" description="Helical" evidence="1">
    <location>
        <begin position="181"/>
        <end position="209"/>
    </location>
</feature>
<name>A0A1F4YGA7_9BACT</name>
<dbReference type="Proteomes" id="UP000178176">
    <property type="component" value="Unassembled WGS sequence"/>
</dbReference>
<organism evidence="2 3">
    <name type="scientific">Candidatus Amesbacteria bacterium RIFCSPHIGHO2_01_FULL_48_32b</name>
    <dbReference type="NCBI Taxonomy" id="1797253"/>
    <lineage>
        <taxon>Bacteria</taxon>
        <taxon>Candidatus Amesiibacteriota</taxon>
    </lineage>
</organism>
<comment type="caution">
    <text evidence="2">The sequence shown here is derived from an EMBL/GenBank/DDBJ whole genome shotgun (WGS) entry which is preliminary data.</text>
</comment>
<feature type="transmembrane region" description="Helical" evidence="1">
    <location>
        <begin position="147"/>
        <end position="175"/>
    </location>
</feature>
<keyword evidence="1" id="KW-0812">Transmembrane</keyword>
<dbReference type="AlphaFoldDB" id="A0A1F4YGA7"/>
<feature type="transmembrane region" description="Helical" evidence="1">
    <location>
        <begin position="248"/>
        <end position="270"/>
    </location>
</feature>